<dbReference type="InterPro" id="IPR056667">
    <property type="entry name" value="DUF7765"/>
</dbReference>
<evidence type="ECO:0000256" key="1">
    <source>
        <dbReference type="SAM" id="Phobius"/>
    </source>
</evidence>
<name>A0A330UZ09_KLEPN</name>
<gene>
    <name evidence="4" type="ORF">FME62_03830</name>
    <name evidence="5" type="ORF">SAMEA4364603_02833</name>
</gene>
<feature type="transmembrane region" description="Helical" evidence="1">
    <location>
        <begin position="36"/>
        <end position="60"/>
    </location>
</feature>
<feature type="domain" description="DUF7765" evidence="3">
    <location>
        <begin position="39"/>
        <end position="138"/>
    </location>
</feature>
<feature type="chain" id="PRO_5042703038" evidence="2">
    <location>
        <begin position="21"/>
        <end position="143"/>
    </location>
</feature>
<dbReference type="Pfam" id="PF24958">
    <property type="entry name" value="DUF7765"/>
    <property type="match status" value="1"/>
</dbReference>
<feature type="signal peptide" evidence="2">
    <location>
        <begin position="1"/>
        <end position="20"/>
    </location>
</feature>
<evidence type="ECO:0000313" key="6">
    <source>
        <dbReference type="Proteomes" id="UP000252603"/>
    </source>
</evidence>
<dbReference type="EMBL" id="VINI01000002">
    <property type="protein sequence ID" value="MSS29918.1"/>
    <property type="molecule type" value="Genomic_DNA"/>
</dbReference>
<accession>A0A330UZ09</accession>
<dbReference type="Proteomes" id="UP000252603">
    <property type="component" value="Unassembled WGS sequence"/>
</dbReference>
<dbReference type="Proteomes" id="UP000468995">
    <property type="component" value="Unassembled WGS sequence"/>
</dbReference>
<keyword evidence="1" id="KW-0812">Transmembrane</keyword>
<dbReference type="NCBIfam" id="NF033820">
    <property type="entry name" value="STM0539_fam"/>
    <property type="match status" value="1"/>
</dbReference>
<keyword evidence="1" id="KW-0472">Membrane</keyword>
<proteinExistence type="predicted"/>
<dbReference type="InterPro" id="IPR049791">
    <property type="entry name" value="STM0539-like"/>
</dbReference>
<dbReference type="EMBL" id="UFEU01000007">
    <property type="protein sequence ID" value="SSK38784.1"/>
    <property type="molecule type" value="Genomic_DNA"/>
</dbReference>
<keyword evidence="1" id="KW-1133">Transmembrane helix</keyword>
<reference evidence="4 7" key="2">
    <citation type="submission" date="2019-07" db="EMBL/GenBank/DDBJ databases">
        <title>Genome sequence of OXA-232-producing Klebsiella pneumoniae ST23 from septicemic neonate.</title>
        <authorList>
            <person name="Mukherjee S."/>
            <person name="Naha S."/>
            <person name="Bhadury P."/>
            <person name="Basu S."/>
        </authorList>
    </citation>
    <scope>NUCLEOTIDE SEQUENCE [LARGE SCALE GENOMIC DNA]</scope>
    <source>
        <strain evidence="4 7">EN5275</strain>
    </source>
</reference>
<evidence type="ECO:0000256" key="2">
    <source>
        <dbReference type="SAM" id="SignalP"/>
    </source>
</evidence>
<sequence>MRKTSIFAAALLAISSIAHADERTTAVYALSSGIASIGSSALVSGIILSPVLVPVALITASVDKNKKQKTALLTTKDPKQNTVKMVLPLQVVEKVDLKTGDKLTLEKAPEGTGALLKKEDKVLAHMVNQEDASLSANQPLSAK</sequence>
<evidence type="ECO:0000313" key="7">
    <source>
        <dbReference type="Proteomes" id="UP000468995"/>
    </source>
</evidence>
<keyword evidence="2" id="KW-0732">Signal</keyword>
<dbReference type="AlphaFoldDB" id="A0A330UZ09"/>
<organism evidence="5 6">
    <name type="scientific">Klebsiella pneumoniae</name>
    <dbReference type="NCBI Taxonomy" id="573"/>
    <lineage>
        <taxon>Bacteria</taxon>
        <taxon>Pseudomonadati</taxon>
        <taxon>Pseudomonadota</taxon>
        <taxon>Gammaproteobacteria</taxon>
        <taxon>Enterobacterales</taxon>
        <taxon>Enterobacteriaceae</taxon>
        <taxon>Klebsiella/Raoultella group</taxon>
        <taxon>Klebsiella</taxon>
        <taxon>Klebsiella pneumoniae complex</taxon>
    </lineage>
</organism>
<evidence type="ECO:0000313" key="5">
    <source>
        <dbReference type="EMBL" id="SSK38784.1"/>
    </source>
</evidence>
<reference evidence="5 6" key="1">
    <citation type="submission" date="2018-07" db="EMBL/GenBank/DDBJ databases">
        <authorList>
            <consortium name="Pathogen Informatics"/>
        </authorList>
    </citation>
    <scope>NUCLEOTIDE SEQUENCE [LARGE SCALE GENOMIC DNA]</scope>
    <source>
        <strain evidence="5 6">4300STDY6470422</strain>
    </source>
</reference>
<evidence type="ECO:0000259" key="3">
    <source>
        <dbReference type="Pfam" id="PF24958"/>
    </source>
</evidence>
<evidence type="ECO:0000313" key="4">
    <source>
        <dbReference type="EMBL" id="MSS29918.1"/>
    </source>
</evidence>
<protein>
    <submittedName>
        <fullName evidence="5">Inner membrane protein</fullName>
    </submittedName>
    <submittedName>
        <fullName evidence="4">STM0539 family protein</fullName>
    </submittedName>
</protein>
<dbReference type="RefSeq" id="WP_012737548.1">
    <property type="nucleotide sequence ID" value="NZ_AP025246.1"/>
</dbReference>